<keyword evidence="1" id="KW-0677">Repeat</keyword>
<evidence type="ECO:0000313" key="3">
    <source>
        <dbReference type="EMBL" id="QHS87398.1"/>
    </source>
</evidence>
<reference evidence="3" key="1">
    <citation type="journal article" date="2020" name="Nature">
        <title>Giant virus diversity and host interactions through global metagenomics.</title>
        <authorList>
            <person name="Schulz F."/>
            <person name="Roux S."/>
            <person name="Paez-Espino D."/>
            <person name="Jungbluth S."/>
            <person name="Walsh D.A."/>
            <person name="Denef V.J."/>
            <person name="McMahon K.D."/>
            <person name="Konstantinidis K.T."/>
            <person name="Eloe-Fadrosh E.A."/>
            <person name="Kyrpides N.C."/>
            <person name="Woyke T."/>
        </authorList>
    </citation>
    <scope>NUCLEOTIDE SEQUENCE</scope>
    <source>
        <strain evidence="3">GVMAG-M-3300010157-4</strain>
    </source>
</reference>
<sequence>MTKKQRGGGGGVSGMLNEIIRVPEDPVERFVHYAMTHNTEMLSSLFEITEESKKKELCLSAFKLLLKKNEKDGIQTLLTICKSSIDDTMMSQYLNFAIDEGSINIVNLLLTNGAQIELTTAISGFTSLYRAVKSGSIKIVDILLKNGAKPSIDIIDTSQLYSCLHLAVLNNSNKIIKLLLDNGADINSKDIKLQAPLHFAVSQGSLEIVKLLIKSGADISSKTKNGQTPLHIATMKYSLDMVKLLIDNKADVSSINNFGQTPLHIATIHGSLYMVKLLIDSGAEISPSDDYGHTPEDYAIHNDNPNQKLINYFKSFKGLPVIAESDEVSLVPIKSQIAEKLQSVFSLPSYPTATSIDPTPTSIDPTPGGKVTKKFKKINRRTKTKSRLLNKKRRSYKKK</sequence>
<dbReference type="SMART" id="SM00248">
    <property type="entry name" value="ANK"/>
    <property type="match status" value="7"/>
</dbReference>
<dbReference type="InterPro" id="IPR036770">
    <property type="entry name" value="Ankyrin_rpt-contain_sf"/>
</dbReference>
<feature type="compositionally biased region" description="Low complexity" evidence="2">
    <location>
        <begin position="356"/>
        <end position="367"/>
    </location>
</feature>
<dbReference type="PANTHER" id="PTHR24161:SF124">
    <property type="entry name" value="TRANSIENT RECEPTOR POTENTIAL CHANNEL PYREXIA"/>
    <property type="match status" value="1"/>
</dbReference>
<dbReference type="Gene3D" id="1.25.40.20">
    <property type="entry name" value="Ankyrin repeat-containing domain"/>
    <property type="match status" value="3"/>
</dbReference>
<feature type="region of interest" description="Disordered" evidence="2">
    <location>
        <begin position="356"/>
        <end position="399"/>
    </location>
</feature>
<organism evidence="3">
    <name type="scientific">viral metagenome</name>
    <dbReference type="NCBI Taxonomy" id="1070528"/>
    <lineage>
        <taxon>unclassified sequences</taxon>
        <taxon>metagenomes</taxon>
        <taxon>organismal metagenomes</taxon>
    </lineage>
</organism>
<dbReference type="SUPFAM" id="SSF48403">
    <property type="entry name" value="Ankyrin repeat"/>
    <property type="match status" value="1"/>
</dbReference>
<accession>A0A6C0B7C7</accession>
<dbReference type="PRINTS" id="PR01415">
    <property type="entry name" value="ANKYRIN"/>
</dbReference>
<dbReference type="AlphaFoldDB" id="A0A6C0B7C7"/>
<feature type="compositionally biased region" description="Basic residues" evidence="2">
    <location>
        <begin position="371"/>
        <end position="399"/>
    </location>
</feature>
<dbReference type="Pfam" id="PF12796">
    <property type="entry name" value="Ank_2"/>
    <property type="match status" value="2"/>
</dbReference>
<dbReference type="PANTHER" id="PTHR24161">
    <property type="entry name" value="ANK_REP_REGION DOMAIN-CONTAINING PROTEIN-RELATED"/>
    <property type="match status" value="1"/>
</dbReference>
<evidence type="ECO:0000256" key="1">
    <source>
        <dbReference type="ARBA" id="ARBA00022737"/>
    </source>
</evidence>
<dbReference type="EMBL" id="MN739081">
    <property type="protein sequence ID" value="QHS87398.1"/>
    <property type="molecule type" value="Genomic_DNA"/>
</dbReference>
<dbReference type="InterPro" id="IPR002110">
    <property type="entry name" value="Ankyrin_rpt"/>
</dbReference>
<proteinExistence type="predicted"/>
<dbReference type="PROSITE" id="PS50297">
    <property type="entry name" value="ANK_REP_REGION"/>
    <property type="match status" value="5"/>
</dbReference>
<dbReference type="PROSITE" id="PS50088">
    <property type="entry name" value="ANK_REPEAT"/>
    <property type="match status" value="5"/>
</dbReference>
<protein>
    <submittedName>
        <fullName evidence="3">Uncharacterized protein</fullName>
    </submittedName>
</protein>
<name>A0A6C0B7C7_9ZZZZ</name>
<evidence type="ECO:0000256" key="2">
    <source>
        <dbReference type="SAM" id="MobiDB-lite"/>
    </source>
</evidence>